<protein>
    <submittedName>
        <fullName evidence="2">Uncharacterized protein</fullName>
    </submittedName>
</protein>
<evidence type="ECO:0000313" key="2">
    <source>
        <dbReference type="EMBL" id="GAF74242.1"/>
    </source>
</evidence>
<dbReference type="AlphaFoldDB" id="X0SEB7"/>
<feature type="coiled-coil region" evidence="1">
    <location>
        <begin position="48"/>
        <end position="104"/>
    </location>
</feature>
<gene>
    <name evidence="2" type="ORF">S01H1_05535</name>
</gene>
<evidence type="ECO:0000256" key="1">
    <source>
        <dbReference type="SAM" id="Coils"/>
    </source>
</evidence>
<proteinExistence type="inferred from homology"/>
<dbReference type="HAMAP" id="MF_02066">
    <property type="entry name" value="CpoB"/>
    <property type="match status" value="1"/>
</dbReference>
<reference evidence="2" key="1">
    <citation type="journal article" date="2014" name="Front. Microbiol.">
        <title>High frequency of phylogenetically diverse reductive dehalogenase-homologous genes in deep subseafloor sedimentary metagenomes.</title>
        <authorList>
            <person name="Kawai M."/>
            <person name="Futagami T."/>
            <person name="Toyoda A."/>
            <person name="Takaki Y."/>
            <person name="Nishi S."/>
            <person name="Hori S."/>
            <person name="Arai W."/>
            <person name="Tsubouchi T."/>
            <person name="Morono Y."/>
            <person name="Uchiyama I."/>
            <person name="Ito T."/>
            <person name="Fujiyama A."/>
            <person name="Inagaki F."/>
            <person name="Takami H."/>
        </authorList>
    </citation>
    <scope>NUCLEOTIDE SEQUENCE</scope>
    <source>
        <strain evidence="2">Expedition CK06-06</strain>
    </source>
</reference>
<keyword evidence="1" id="KW-0175">Coiled coil</keyword>
<dbReference type="Gene3D" id="1.25.40.10">
    <property type="entry name" value="Tetratricopeptide repeat domain"/>
    <property type="match status" value="1"/>
</dbReference>
<dbReference type="InterPro" id="IPR014162">
    <property type="entry name" value="CpoB_C"/>
</dbReference>
<dbReference type="EMBL" id="BARS01002880">
    <property type="protein sequence ID" value="GAF74242.1"/>
    <property type="molecule type" value="Genomic_DNA"/>
</dbReference>
<dbReference type="GO" id="GO:0051301">
    <property type="term" value="P:cell division"/>
    <property type="evidence" value="ECO:0007669"/>
    <property type="project" value="InterPro"/>
</dbReference>
<dbReference type="NCBIfam" id="TIGR02795">
    <property type="entry name" value="tol_pal_ybgF"/>
    <property type="match status" value="1"/>
</dbReference>
<dbReference type="InterPro" id="IPR019734">
    <property type="entry name" value="TPR_rpt"/>
</dbReference>
<sequence length="266" mass="30113">MVNLCERGNPVIWTVKRIVLFSLIVSTVGCSGGLRELETTTVALQNSQNAANAKIQKLSQEVATEKQALRKDVTGRIERLSVRLEKLSEEIATLQEIHAQETQELRNHITLISDQLIRMERKGFQPTSRQSAGIAAFRPDVYETSASYKTARQDYEAGKYDQAIGEFMEILAIAPRSVLADNAQYWIGECYYGLANYLQALNEFEKVFAYKTSEKKPDAQLKIGLCYLKMDNRERAIRELEKVLANYPATEASEKVKTLLNNVKKK</sequence>
<organism evidence="2">
    <name type="scientific">marine sediment metagenome</name>
    <dbReference type="NCBI Taxonomy" id="412755"/>
    <lineage>
        <taxon>unclassified sequences</taxon>
        <taxon>metagenomes</taxon>
        <taxon>ecological metagenomes</taxon>
    </lineage>
</organism>
<accession>X0SEB7</accession>
<dbReference type="InterPro" id="IPR034706">
    <property type="entry name" value="CpoB"/>
</dbReference>
<dbReference type="PROSITE" id="PS51257">
    <property type="entry name" value="PROKAR_LIPOPROTEIN"/>
    <property type="match status" value="1"/>
</dbReference>
<dbReference type="Pfam" id="PF13174">
    <property type="entry name" value="TPR_6"/>
    <property type="match status" value="1"/>
</dbReference>
<dbReference type="InterPro" id="IPR011990">
    <property type="entry name" value="TPR-like_helical_dom_sf"/>
</dbReference>
<comment type="caution">
    <text evidence="2">The sequence shown here is derived from an EMBL/GenBank/DDBJ whole genome shotgun (WGS) entry which is preliminary data.</text>
</comment>
<name>X0SEB7_9ZZZZ</name>
<dbReference type="PROSITE" id="PS50005">
    <property type="entry name" value="TPR"/>
    <property type="match status" value="1"/>
</dbReference>
<dbReference type="SUPFAM" id="SSF48452">
    <property type="entry name" value="TPR-like"/>
    <property type="match status" value="1"/>
</dbReference>